<evidence type="ECO:0000313" key="3">
    <source>
        <dbReference type="EMBL" id="RQM14878.1"/>
    </source>
</evidence>
<evidence type="ECO:0000256" key="1">
    <source>
        <dbReference type="SAM" id="Coils"/>
    </source>
</evidence>
<dbReference type="Gene3D" id="1.20.120.20">
    <property type="entry name" value="Apolipoprotein"/>
    <property type="match status" value="1"/>
</dbReference>
<gene>
    <name evidence="3" type="ORF">DD237_003060</name>
</gene>
<organism evidence="3 4">
    <name type="scientific">Peronospora effusa</name>
    <dbReference type="NCBI Taxonomy" id="542832"/>
    <lineage>
        <taxon>Eukaryota</taxon>
        <taxon>Sar</taxon>
        <taxon>Stramenopiles</taxon>
        <taxon>Oomycota</taxon>
        <taxon>Peronosporomycetes</taxon>
        <taxon>Peronosporales</taxon>
        <taxon>Peronosporaceae</taxon>
        <taxon>Peronospora</taxon>
    </lineage>
</organism>
<feature type="compositionally biased region" description="Basic and acidic residues" evidence="2">
    <location>
        <begin position="533"/>
        <end position="608"/>
    </location>
</feature>
<feature type="region of interest" description="Disordered" evidence="2">
    <location>
        <begin position="528"/>
        <end position="751"/>
    </location>
</feature>
<feature type="compositionally biased region" description="Basic and acidic residues" evidence="2">
    <location>
        <begin position="645"/>
        <end position="692"/>
    </location>
</feature>
<dbReference type="SUPFAM" id="SSF58113">
    <property type="entry name" value="Apolipoprotein A-I"/>
    <property type="match status" value="1"/>
</dbReference>
<dbReference type="EMBL" id="QKXF01000181">
    <property type="protein sequence ID" value="RQM14878.1"/>
    <property type="molecule type" value="Genomic_DNA"/>
</dbReference>
<comment type="caution">
    <text evidence="3">The sequence shown here is derived from an EMBL/GenBank/DDBJ whole genome shotgun (WGS) entry which is preliminary data.</text>
</comment>
<dbReference type="VEuPathDB" id="FungiDB:DD237_003060"/>
<feature type="compositionally biased region" description="Basic and acidic residues" evidence="2">
    <location>
        <begin position="616"/>
        <end position="637"/>
    </location>
</feature>
<dbReference type="AlphaFoldDB" id="A0A425CD15"/>
<name>A0A425CD15_9STRA</name>
<keyword evidence="1" id="KW-0175">Coiled coil</keyword>
<feature type="coiled-coil region" evidence="1">
    <location>
        <begin position="328"/>
        <end position="355"/>
    </location>
</feature>
<protein>
    <submittedName>
        <fullName evidence="3">Uncharacterized protein</fullName>
    </submittedName>
</protein>
<evidence type="ECO:0000256" key="2">
    <source>
        <dbReference type="SAM" id="MobiDB-lite"/>
    </source>
</evidence>
<feature type="compositionally biased region" description="Basic and acidic residues" evidence="2">
    <location>
        <begin position="718"/>
        <end position="745"/>
    </location>
</feature>
<dbReference type="Gene3D" id="6.10.140.1430">
    <property type="match status" value="3"/>
</dbReference>
<dbReference type="PANTHER" id="PTHR47372">
    <property type="entry name" value="DAUER UP-REGULATED-RELATED"/>
    <property type="match status" value="1"/>
</dbReference>
<reference evidence="3 4" key="1">
    <citation type="submission" date="2018-06" db="EMBL/GenBank/DDBJ databases">
        <title>Comparative genomics of downy mildews reveals potential adaptations to biotrophy.</title>
        <authorList>
            <person name="Fletcher K."/>
            <person name="Klosterman S.J."/>
            <person name="Derevnina L."/>
            <person name="Martin F."/>
            <person name="Koike S."/>
            <person name="Reyes Chin-Wo S."/>
            <person name="Mou B."/>
            <person name="Michelmore R."/>
        </authorList>
    </citation>
    <scope>NUCLEOTIDE SEQUENCE [LARGE SCALE GENOMIC DNA]</scope>
    <source>
        <strain evidence="3 4">R13</strain>
    </source>
</reference>
<dbReference type="PANTHER" id="PTHR47372:SF5">
    <property type="entry name" value="LATE EMBRYOGENESIS ABUNDANT PROTEIN (LEA) FAMILY PROTEIN"/>
    <property type="match status" value="1"/>
</dbReference>
<accession>A0A425CD15</accession>
<proteinExistence type="predicted"/>
<dbReference type="Proteomes" id="UP000286097">
    <property type="component" value="Unassembled WGS sequence"/>
</dbReference>
<sequence>MGITDHTTTSSTSNTAQQEYSKLQELMKSGATEASTYLESLKNKFADYDKTSNKSATESATSYFQAAMDRASDLVEQLKNASEDVRTDGNNVSDSAVESAKHTMDQANAALDDLGKSAQSYDQRMRDSINSNVDNAKENGSSTMESWKDSITSLVNSTRESTFHGFEALQNQLLATQKSMADHASAAAESVSNVASNASEKIKPADPNPSLMDRASGAVSSSVDYTANHDKNDKNLYQMADMKSKTNAHHDDVNRAKEQIDETTQKADSYLTSLTKNVEEYEKKHSNFEPAGKYLKSALDASRSATQKLKTQGQDLSERSVPVAIEGMRGVRESLDDLQKRAVEYDDKYAKSRGQTAMDTLHHWVNNGRQHATDAVETTNDQLMKLRDAIGNMAGQATLGAQVAVGEAVRAAEFGDEKLGVSSTAGGVVQKMRDLDARLGVSATAAKVDSKVTGGLGCKVASTTVDIVTESVSYISDTLHNAKLAAQQSETAQGIEARGVALGEAAVDTKNELQSTYNEAYEKGRAMAGMATEKSEETAKEVKDTTKEKAGQAKDKAVEAKDMTKEKAGQAKNKAKDEAEMAKDKAGQAKDMTVEKAGQAKDMAKEKAGQATNKAGEMKDMAAERAGQAKDMAKEKAGQATNKAGEMKDMAAERAGQAKDMAKEKAGMAKDKASDTAGQAKDKASETADQAKHKAGNVKEQTKEKAGDAEDMTQDRAVQAKEAAKDATGMTKEETDHSKEKESKHMPKGSK</sequence>
<evidence type="ECO:0000313" key="4">
    <source>
        <dbReference type="Proteomes" id="UP000286097"/>
    </source>
</evidence>